<name>A0A9X3A1G3_9PSEU</name>
<dbReference type="Pfam" id="PF13577">
    <property type="entry name" value="SnoaL_4"/>
    <property type="match status" value="1"/>
</dbReference>
<accession>A0A9X3A1G3</accession>
<dbReference type="EMBL" id="JANYMP010000005">
    <property type="protein sequence ID" value="MCS7477973.1"/>
    <property type="molecule type" value="Genomic_DNA"/>
</dbReference>
<evidence type="ECO:0000313" key="2">
    <source>
        <dbReference type="EMBL" id="MCS7477973.1"/>
    </source>
</evidence>
<evidence type="ECO:0000259" key="1">
    <source>
        <dbReference type="Pfam" id="PF13577"/>
    </source>
</evidence>
<feature type="domain" description="SnoaL-like" evidence="1">
    <location>
        <begin position="5"/>
        <end position="122"/>
    </location>
</feature>
<organism evidence="2 3">
    <name type="scientific">Umezawaea endophytica</name>
    <dbReference type="NCBI Taxonomy" id="1654476"/>
    <lineage>
        <taxon>Bacteria</taxon>
        <taxon>Bacillati</taxon>
        <taxon>Actinomycetota</taxon>
        <taxon>Actinomycetes</taxon>
        <taxon>Pseudonocardiales</taxon>
        <taxon>Pseudonocardiaceae</taxon>
        <taxon>Umezawaea</taxon>
    </lineage>
</organism>
<sequence length="144" mass="15774">MTLLTLEDRYEITETLSLIGHLFDSGELDRLEDGFTPDAVYDLTDAGVGAFEGIEAMRQGALRLGAHNPVAHHLTNVVITVEDDIVIARSKGFILMAGGKVQSLTHHDVVRRHDGRWRVSRRVIKAQDTPMSGNFPAVEAAARG</sequence>
<dbReference type="InterPro" id="IPR032710">
    <property type="entry name" value="NTF2-like_dom_sf"/>
</dbReference>
<keyword evidence="3" id="KW-1185">Reference proteome</keyword>
<dbReference type="Proteomes" id="UP001141259">
    <property type="component" value="Unassembled WGS sequence"/>
</dbReference>
<gene>
    <name evidence="2" type="ORF">NZH93_14005</name>
</gene>
<dbReference type="CDD" id="cd00531">
    <property type="entry name" value="NTF2_like"/>
    <property type="match status" value="1"/>
</dbReference>
<dbReference type="RefSeq" id="WP_259623474.1">
    <property type="nucleotide sequence ID" value="NZ_JANYMP010000005.1"/>
</dbReference>
<dbReference type="AlphaFoldDB" id="A0A9X3A1G3"/>
<reference evidence="2" key="1">
    <citation type="submission" date="2022-08" db="EMBL/GenBank/DDBJ databases">
        <authorList>
            <person name="Tistechok S."/>
            <person name="Samborskyy M."/>
            <person name="Roman I."/>
        </authorList>
    </citation>
    <scope>NUCLEOTIDE SEQUENCE</scope>
    <source>
        <strain evidence="2">DSM 103496</strain>
    </source>
</reference>
<dbReference type="InterPro" id="IPR037401">
    <property type="entry name" value="SnoaL-like"/>
</dbReference>
<protein>
    <submittedName>
        <fullName evidence="2">Nuclear transport factor 2 family protein</fullName>
    </submittedName>
</protein>
<evidence type="ECO:0000313" key="3">
    <source>
        <dbReference type="Proteomes" id="UP001141259"/>
    </source>
</evidence>
<proteinExistence type="predicted"/>
<dbReference type="SUPFAM" id="SSF54427">
    <property type="entry name" value="NTF2-like"/>
    <property type="match status" value="1"/>
</dbReference>
<dbReference type="Gene3D" id="3.10.450.50">
    <property type="match status" value="1"/>
</dbReference>
<comment type="caution">
    <text evidence="2">The sequence shown here is derived from an EMBL/GenBank/DDBJ whole genome shotgun (WGS) entry which is preliminary data.</text>
</comment>